<dbReference type="OrthoDB" id="20982at2759"/>
<dbReference type="AlphaFoldDB" id="A0A1V9XCW6"/>
<dbReference type="EMBL" id="MNPL01014716">
    <property type="protein sequence ID" value="OQR71384.1"/>
    <property type="molecule type" value="Genomic_DNA"/>
</dbReference>
<accession>A0A1V9XCW6</accession>
<gene>
    <name evidence="3" type="ORF">BIW11_03977</name>
</gene>
<feature type="compositionally biased region" description="Basic and acidic residues" evidence="1">
    <location>
        <begin position="71"/>
        <end position="88"/>
    </location>
</feature>
<dbReference type="GO" id="GO:0005634">
    <property type="term" value="C:nucleus"/>
    <property type="evidence" value="ECO:0007669"/>
    <property type="project" value="TreeGrafter"/>
</dbReference>
<sequence length="916" mass="103790">MCLGIFNREIQDSNKGRAKRASLITQAPLSFTMDNSRQVAPSPKKRIQPRPAPPWQGPVPSDFVVTPEVSRSPKEATKKQRELARTMKQDSVSGGSPSSDEVVDSPTIEFVNGQDTLDRIAHLYANCLIRNFVPNLLLELHFVLQLLVVRMKRTASQTSLLLGTVSNCAYFAVQVLWHGQSLLAMFEPSTLNLLKNLPHVKQMSEALHCKLSELCGQERSFFMFRSSFIQGVSFDATSDNADNFPTQQLFGAFRRQRDAFCELLKDWQAVTFGYYKNELRFTKRVRSIFDLSMDPCNLLHLAQLFVRQLVSTCCGSLETDESGNTSEKVLQDLRNRSPDKFSKLAGRLEKPVSTSLSTQYQFSGHQAFFHSFILEANYAQFHAHLKNVLIDYLLEGDKQDITPDDNETSIGSQIREELYTHLYRLRLYGAFLGLVEFLPYAMNCTVPPQTTEQQRKLRERMPPPIDLVESLRASIQEKRLLLTVSWTTAYLSMADQDIAIIATYQETWQILAALFRSCSSLDLYPTLLRLNIGWVFHNLSIPISFAGPTVDITLMPALEEFVDLQLLYMLCPFLSNLRSIIADYYCLNVSEVRKIAPVPIDEVSRPELLLETKLEEMFFFVHPPSLKKTVAFVAERIPANVVRSRKPELVLQFREEVTTALKQVRDSGRAVTAEIVRTLSQNLCARLQLRAENVLLPACDRQIGLLLDELIVIDCGPDGVLVAKRICVKQCHMRVLQWIRRHISKEYVHDLIRECNKADIDEGGFDETAFKRKPVDAHKASDSVGHVIDSLQDLVKQTMAGEMPAWQTTVENVRQALLNRREWTQSAWSAAEALLIDLGVVSIMRTASSAVAKAVVSIFEDVGLRGRYNVDSPRNRHMSKYFFNGYNDSIKILLNEYQLLIDGVNSTVNVDCNVSV</sequence>
<dbReference type="STRING" id="418985.A0A1V9XCW6"/>
<reference evidence="3 4" key="1">
    <citation type="journal article" date="2017" name="Gigascience">
        <title>Draft genome of the honey bee ectoparasitic mite, Tropilaelaps mercedesae, is shaped by the parasitic life history.</title>
        <authorList>
            <person name="Dong X."/>
            <person name="Armstrong S.D."/>
            <person name="Xia D."/>
            <person name="Makepeace B.L."/>
            <person name="Darby A.C."/>
            <person name="Kadowaki T."/>
        </authorList>
    </citation>
    <scope>NUCLEOTIDE SEQUENCE [LARGE SCALE GENOMIC DNA]</scope>
    <source>
        <strain evidence="3">Wuxi-XJTLU</strain>
    </source>
</reference>
<organism evidence="3 4">
    <name type="scientific">Tropilaelaps mercedesae</name>
    <dbReference type="NCBI Taxonomy" id="418985"/>
    <lineage>
        <taxon>Eukaryota</taxon>
        <taxon>Metazoa</taxon>
        <taxon>Ecdysozoa</taxon>
        <taxon>Arthropoda</taxon>
        <taxon>Chelicerata</taxon>
        <taxon>Arachnida</taxon>
        <taxon>Acari</taxon>
        <taxon>Parasitiformes</taxon>
        <taxon>Mesostigmata</taxon>
        <taxon>Gamasina</taxon>
        <taxon>Dermanyssoidea</taxon>
        <taxon>Laelapidae</taxon>
        <taxon>Tropilaelaps</taxon>
    </lineage>
</organism>
<dbReference type="InterPro" id="IPR028171">
    <property type="entry name" value="Codanin-1_C"/>
</dbReference>
<proteinExistence type="predicted"/>
<keyword evidence="4" id="KW-1185">Reference proteome</keyword>
<feature type="region of interest" description="Disordered" evidence="1">
    <location>
        <begin position="25"/>
        <end position="104"/>
    </location>
</feature>
<dbReference type="Proteomes" id="UP000192247">
    <property type="component" value="Unassembled WGS sequence"/>
</dbReference>
<dbReference type="FunCoup" id="A0A1V9XCW6">
    <property type="interactions" value="1486"/>
</dbReference>
<comment type="caution">
    <text evidence="3">The sequence shown here is derived from an EMBL/GenBank/DDBJ whole genome shotgun (WGS) entry which is preliminary data.</text>
</comment>
<dbReference type="PANTHER" id="PTHR28678:SF1">
    <property type="entry name" value="CODANIN-1"/>
    <property type="match status" value="1"/>
</dbReference>
<dbReference type="GO" id="GO:0006325">
    <property type="term" value="P:chromatin organization"/>
    <property type="evidence" value="ECO:0007669"/>
    <property type="project" value="TreeGrafter"/>
</dbReference>
<feature type="compositionally biased region" description="Polar residues" evidence="1">
    <location>
        <begin position="89"/>
        <end position="99"/>
    </location>
</feature>
<evidence type="ECO:0000313" key="4">
    <source>
        <dbReference type="Proteomes" id="UP000192247"/>
    </source>
</evidence>
<dbReference type="Pfam" id="PF15296">
    <property type="entry name" value="Codanin-1_C"/>
    <property type="match status" value="1"/>
</dbReference>
<dbReference type="InterPro" id="IPR040031">
    <property type="entry name" value="Codanin-1"/>
</dbReference>
<feature type="compositionally biased region" description="Polar residues" evidence="1">
    <location>
        <begin position="25"/>
        <end position="39"/>
    </location>
</feature>
<evidence type="ECO:0000259" key="2">
    <source>
        <dbReference type="Pfam" id="PF15296"/>
    </source>
</evidence>
<feature type="domain" description="Codanin-1 C-terminal" evidence="2">
    <location>
        <begin position="560"/>
        <end position="662"/>
    </location>
</feature>
<evidence type="ECO:0000256" key="1">
    <source>
        <dbReference type="SAM" id="MobiDB-lite"/>
    </source>
</evidence>
<evidence type="ECO:0000313" key="3">
    <source>
        <dbReference type="EMBL" id="OQR71384.1"/>
    </source>
</evidence>
<dbReference type="PANTHER" id="PTHR28678">
    <property type="entry name" value="CODANIN-1"/>
    <property type="match status" value="1"/>
</dbReference>
<name>A0A1V9XCW6_9ACAR</name>
<protein>
    <submittedName>
        <fullName evidence="3">Codanin-1-like</fullName>
    </submittedName>
</protein>
<dbReference type="InParanoid" id="A0A1V9XCW6"/>